<comment type="caution">
    <text evidence="2">The sequence shown here is derived from an EMBL/GenBank/DDBJ whole genome shotgun (WGS) entry which is preliminary data.</text>
</comment>
<keyword evidence="3" id="KW-1185">Reference proteome</keyword>
<dbReference type="EMBL" id="JBEXPZ010000017">
    <property type="protein sequence ID" value="MET9845836.1"/>
    <property type="molecule type" value="Genomic_DNA"/>
</dbReference>
<name>A0ABV2UW98_9ACTN</name>
<dbReference type="PROSITE" id="PS51257">
    <property type="entry name" value="PROKAR_LIPOPROTEIN"/>
    <property type="match status" value="1"/>
</dbReference>
<keyword evidence="1" id="KW-0732">Signal</keyword>
<evidence type="ECO:0008006" key="4">
    <source>
        <dbReference type="Google" id="ProtNLM"/>
    </source>
</evidence>
<dbReference type="RefSeq" id="WP_355396987.1">
    <property type="nucleotide sequence ID" value="NZ_JBEGHN010000001.1"/>
</dbReference>
<dbReference type="Proteomes" id="UP001550210">
    <property type="component" value="Unassembled WGS sequence"/>
</dbReference>
<evidence type="ECO:0000256" key="1">
    <source>
        <dbReference type="SAM" id="SignalP"/>
    </source>
</evidence>
<gene>
    <name evidence="2" type="ORF">ABZZ21_14880</name>
</gene>
<protein>
    <recommendedName>
        <fullName evidence="4">Lipoprotein</fullName>
    </recommendedName>
</protein>
<evidence type="ECO:0000313" key="3">
    <source>
        <dbReference type="Proteomes" id="UP001550210"/>
    </source>
</evidence>
<proteinExistence type="predicted"/>
<evidence type="ECO:0000313" key="2">
    <source>
        <dbReference type="EMBL" id="MET9845836.1"/>
    </source>
</evidence>
<feature type="signal peptide" evidence="1">
    <location>
        <begin position="1"/>
        <end position="21"/>
    </location>
</feature>
<reference evidence="2 3" key="1">
    <citation type="submission" date="2024-06" db="EMBL/GenBank/DDBJ databases">
        <title>The Natural Products Discovery Center: Release of the First 8490 Sequenced Strains for Exploring Actinobacteria Biosynthetic Diversity.</title>
        <authorList>
            <person name="Kalkreuter E."/>
            <person name="Kautsar S.A."/>
            <person name="Yang D."/>
            <person name="Bader C.D."/>
            <person name="Teijaro C.N."/>
            <person name="Fluegel L."/>
            <person name="Davis C.M."/>
            <person name="Simpson J.R."/>
            <person name="Lauterbach L."/>
            <person name="Steele A.D."/>
            <person name="Gui C."/>
            <person name="Meng S."/>
            <person name="Li G."/>
            <person name="Viehrig K."/>
            <person name="Ye F."/>
            <person name="Su P."/>
            <person name="Kiefer A.F."/>
            <person name="Nichols A."/>
            <person name="Cepeda A.J."/>
            <person name="Yan W."/>
            <person name="Fan B."/>
            <person name="Jiang Y."/>
            <person name="Adhikari A."/>
            <person name="Zheng C.-J."/>
            <person name="Schuster L."/>
            <person name="Cowan T.M."/>
            <person name="Smanski M.J."/>
            <person name="Chevrette M.G."/>
            <person name="De Carvalho L.P.S."/>
            <person name="Shen B."/>
        </authorList>
    </citation>
    <scope>NUCLEOTIDE SEQUENCE [LARGE SCALE GENOMIC DNA]</scope>
    <source>
        <strain evidence="2 3">NPDC006434</strain>
    </source>
</reference>
<accession>A0ABV2UW98</accession>
<organism evidence="2 3">
    <name type="scientific">Streptomyces ossamyceticus</name>
    <dbReference type="NCBI Taxonomy" id="249581"/>
    <lineage>
        <taxon>Bacteria</taxon>
        <taxon>Bacillati</taxon>
        <taxon>Actinomycetota</taxon>
        <taxon>Actinomycetes</taxon>
        <taxon>Kitasatosporales</taxon>
        <taxon>Streptomycetaceae</taxon>
        <taxon>Streptomyces</taxon>
    </lineage>
</organism>
<sequence length="189" mass="20592">MRKATIIVAVILAAVTGCAPARPDGGQESSGDIPLPGQEWALKDGKVSTAEYRTAMDRFISCVRDAGYPVSAPVRSPADNLTLIYDMTLKGKPSVFNKAVQRCNTAHLSLIEPTFVEAHTQVMATPLRAAVSDCLRHKGVALTHREHNLMDFASSAQSETKVVDCVTKRWTKVYPTLPAAVPLRFTAWR</sequence>
<feature type="chain" id="PRO_5046161154" description="Lipoprotein" evidence="1">
    <location>
        <begin position="22"/>
        <end position="189"/>
    </location>
</feature>